<dbReference type="PANTHER" id="PTHR48081:SF13">
    <property type="entry name" value="ALPHA_BETA HYDROLASE"/>
    <property type="match status" value="1"/>
</dbReference>
<dbReference type="PANTHER" id="PTHR48081">
    <property type="entry name" value="AB HYDROLASE SUPERFAMILY PROTEIN C4A8.06C"/>
    <property type="match status" value="1"/>
</dbReference>
<dbReference type="STRING" id="47854.GA0070603_5207"/>
<organism evidence="3 4">
    <name type="scientific">Micromonospora chersina</name>
    <dbReference type="NCBI Taxonomy" id="47854"/>
    <lineage>
        <taxon>Bacteria</taxon>
        <taxon>Bacillati</taxon>
        <taxon>Actinomycetota</taxon>
        <taxon>Actinomycetes</taxon>
        <taxon>Micromonosporales</taxon>
        <taxon>Micromonosporaceae</taxon>
        <taxon>Micromonospora</taxon>
    </lineage>
</organism>
<dbReference type="RefSeq" id="WP_091318950.1">
    <property type="nucleotide sequence ID" value="NZ_FMIB01000002.1"/>
</dbReference>
<sequence>MTDRGVLLWIHGGGWRARSEEDGAGLAPLGLRVVPATYRFAAEAHWPAQLDDVRAAARAARAAAGGLPLLVGGDSAGAMLALHLGLRGVDRPGDVRAVLAYWAPVDPLDPRWRRLRRHDDPWADLLGHPPAAGDPATADATVAGHLGSGVPVLLVHGRDDAAVPATQSVDLAGRLLAAGHPAHLWLTHGGHALDLARPDVRAVTATFLDTVLPAA</sequence>
<proteinExistence type="predicted"/>
<keyword evidence="1 3" id="KW-0378">Hydrolase</keyword>
<dbReference type="GeneID" id="43281823"/>
<accession>A0A1C6VTF8</accession>
<evidence type="ECO:0000313" key="4">
    <source>
        <dbReference type="Proteomes" id="UP000198605"/>
    </source>
</evidence>
<dbReference type="InterPro" id="IPR049492">
    <property type="entry name" value="BD-FAE-like_dom"/>
</dbReference>
<feature type="domain" description="BD-FAE-like" evidence="2">
    <location>
        <begin position="6"/>
        <end position="175"/>
    </location>
</feature>
<protein>
    <submittedName>
        <fullName evidence="3">Alpha/beta hydrolase fold</fullName>
    </submittedName>
</protein>
<gene>
    <name evidence="3" type="ORF">GA0070603_5207</name>
</gene>
<dbReference type="Gene3D" id="3.40.50.1820">
    <property type="entry name" value="alpha/beta hydrolase"/>
    <property type="match status" value="1"/>
</dbReference>
<evidence type="ECO:0000259" key="2">
    <source>
        <dbReference type="Pfam" id="PF20434"/>
    </source>
</evidence>
<dbReference type="SUPFAM" id="SSF53474">
    <property type="entry name" value="alpha/beta-Hydrolases"/>
    <property type="match status" value="1"/>
</dbReference>
<dbReference type="InterPro" id="IPR029058">
    <property type="entry name" value="AB_hydrolase_fold"/>
</dbReference>
<evidence type="ECO:0000313" key="3">
    <source>
        <dbReference type="EMBL" id="SCL69648.1"/>
    </source>
</evidence>
<dbReference type="OrthoDB" id="9803828at2"/>
<dbReference type="EMBL" id="FMIB01000002">
    <property type="protein sequence ID" value="SCL69648.1"/>
    <property type="molecule type" value="Genomic_DNA"/>
</dbReference>
<dbReference type="Proteomes" id="UP000198605">
    <property type="component" value="Unassembled WGS sequence"/>
</dbReference>
<dbReference type="InterPro" id="IPR050300">
    <property type="entry name" value="GDXG_lipolytic_enzyme"/>
</dbReference>
<dbReference type="GO" id="GO:0016787">
    <property type="term" value="F:hydrolase activity"/>
    <property type="evidence" value="ECO:0007669"/>
    <property type="project" value="UniProtKB-KW"/>
</dbReference>
<dbReference type="AlphaFoldDB" id="A0A1C6VTF8"/>
<dbReference type="Pfam" id="PF20434">
    <property type="entry name" value="BD-FAE"/>
    <property type="match status" value="1"/>
</dbReference>
<keyword evidence="4" id="KW-1185">Reference proteome</keyword>
<reference evidence="4" key="1">
    <citation type="submission" date="2016-06" db="EMBL/GenBank/DDBJ databases">
        <authorList>
            <person name="Varghese N."/>
            <person name="Submissions Spin"/>
        </authorList>
    </citation>
    <scope>NUCLEOTIDE SEQUENCE [LARGE SCALE GENOMIC DNA]</scope>
    <source>
        <strain evidence="4">DSM 44151</strain>
    </source>
</reference>
<evidence type="ECO:0000256" key="1">
    <source>
        <dbReference type="ARBA" id="ARBA00022801"/>
    </source>
</evidence>
<name>A0A1C6VTF8_9ACTN</name>